<feature type="domain" description="HTH tetR-type" evidence="3">
    <location>
        <begin position="6"/>
        <end position="66"/>
    </location>
</feature>
<gene>
    <name evidence="4" type="ORF">H3Z74_07980</name>
</gene>
<sequence length="187" mass="20519">MPRPKTTTDEAIFAHALVLMQERGSEALTFAALAERSGLAGSTLVQRFGSKPKLIHAAMLHAWDGFELLNEQIAAEESRTPAGAIAMLGRLSQTYGDIEGYADQLHVLREDLRHPDLRERGRRWIETLAARIGECFAGTPGAPADIGILMVGQWQGALLLWGFSPGSRLDAFIRSHLDRFLTALEIS</sequence>
<dbReference type="RefSeq" id="WP_187763367.1">
    <property type="nucleotide sequence ID" value="NZ_CP061038.1"/>
</dbReference>
<dbReference type="PROSITE" id="PS50977">
    <property type="entry name" value="HTH_TETR_2"/>
    <property type="match status" value="1"/>
</dbReference>
<dbReference type="SUPFAM" id="SSF46689">
    <property type="entry name" value="Homeodomain-like"/>
    <property type="match status" value="1"/>
</dbReference>
<dbReference type="KEGG" id="spap:H3Z74_07980"/>
<feature type="DNA-binding region" description="H-T-H motif" evidence="2">
    <location>
        <begin position="29"/>
        <end position="48"/>
    </location>
</feature>
<evidence type="ECO:0000313" key="4">
    <source>
        <dbReference type="EMBL" id="QNQ11081.1"/>
    </source>
</evidence>
<keyword evidence="1 2" id="KW-0238">DNA-binding</keyword>
<organism evidence="4 5">
    <name type="scientific">Sphingomonas alpina</name>
    <dbReference type="NCBI Taxonomy" id="653931"/>
    <lineage>
        <taxon>Bacteria</taxon>
        <taxon>Pseudomonadati</taxon>
        <taxon>Pseudomonadota</taxon>
        <taxon>Alphaproteobacteria</taxon>
        <taxon>Sphingomonadales</taxon>
        <taxon>Sphingomonadaceae</taxon>
        <taxon>Sphingomonas</taxon>
    </lineage>
</organism>
<dbReference type="EMBL" id="CP061038">
    <property type="protein sequence ID" value="QNQ11081.1"/>
    <property type="molecule type" value="Genomic_DNA"/>
</dbReference>
<evidence type="ECO:0000259" key="3">
    <source>
        <dbReference type="PROSITE" id="PS50977"/>
    </source>
</evidence>
<name>A0A7H0LN28_9SPHN</name>
<evidence type="ECO:0000313" key="5">
    <source>
        <dbReference type="Proteomes" id="UP000516148"/>
    </source>
</evidence>
<accession>A0A7H0LN28</accession>
<dbReference type="Gene3D" id="1.10.357.10">
    <property type="entry name" value="Tetracycline Repressor, domain 2"/>
    <property type="match status" value="1"/>
</dbReference>
<evidence type="ECO:0000256" key="2">
    <source>
        <dbReference type="PROSITE-ProRule" id="PRU00335"/>
    </source>
</evidence>
<evidence type="ECO:0000256" key="1">
    <source>
        <dbReference type="ARBA" id="ARBA00023125"/>
    </source>
</evidence>
<protein>
    <submittedName>
        <fullName evidence="4">TetR/AcrR family transcriptional regulator</fullName>
    </submittedName>
</protein>
<reference evidence="4 5" key="1">
    <citation type="submission" date="2020-09" db="EMBL/GenBank/DDBJ databases">
        <title>Sphingomonas sp., a new species isolated from pork steak.</title>
        <authorList>
            <person name="Heidler von Heilborn D."/>
        </authorList>
    </citation>
    <scope>NUCLEOTIDE SEQUENCE [LARGE SCALE GENOMIC DNA]</scope>
    <source>
        <strain evidence="5">S8-3T</strain>
    </source>
</reference>
<dbReference type="AlphaFoldDB" id="A0A7H0LN28"/>
<dbReference type="Proteomes" id="UP000516148">
    <property type="component" value="Chromosome"/>
</dbReference>
<proteinExistence type="predicted"/>
<dbReference type="GO" id="GO:0003677">
    <property type="term" value="F:DNA binding"/>
    <property type="evidence" value="ECO:0007669"/>
    <property type="project" value="UniProtKB-UniRule"/>
</dbReference>
<dbReference type="Pfam" id="PF00440">
    <property type="entry name" value="TetR_N"/>
    <property type="match status" value="1"/>
</dbReference>
<dbReference type="InterPro" id="IPR009057">
    <property type="entry name" value="Homeodomain-like_sf"/>
</dbReference>
<keyword evidence="5" id="KW-1185">Reference proteome</keyword>
<dbReference type="InterPro" id="IPR001647">
    <property type="entry name" value="HTH_TetR"/>
</dbReference>